<proteinExistence type="predicted"/>
<dbReference type="Proteomes" id="UP000765509">
    <property type="component" value="Unassembled WGS sequence"/>
</dbReference>
<keyword evidence="1" id="KW-0645">Protease</keyword>
<keyword evidence="1" id="KW-0378">Hydrolase</keyword>
<evidence type="ECO:0000313" key="4">
    <source>
        <dbReference type="Proteomes" id="UP000765509"/>
    </source>
</evidence>
<name>A0A9Q3QDB9_9BASI</name>
<dbReference type="GO" id="GO:0003676">
    <property type="term" value="F:nucleic acid binding"/>
    <property type="evidence" value="ECO:0007669"/>
    <property type="project" value="InterPro"/>
</dbReference>
<dbReference type="GO" id="GO:0006508">
    <property type="term" value="P:proteolysis"/>
    <property type="evidence" value="ECO:0007669"/>
    <property type="project" value="UniProtKB-KW"/>
</dbReference>
<dbReference type="InterPro" id="IPR039537">
    <property type="entry name" value="Retrotran_Ty1/copia-like"/>
</dbReference>
<dbReference type="Gene3D" id="3.30.420.10">
    <property type="entry name" value="Ribonuclease H-like superfamily/Ribonuclease H"/>
    <property type="match status" value="1"/>
</dbReference>
<dbReference type="InterPro" id="IPR036397">
    <property type="entry name" value="RNaseH_sf"/>
</dbReference>
<evidence type="ECO:0000256" key="1">
    <source>
        <dbReference type="ARBA" id="ARBA00022670"/>
    </source>
</evidence>
<reference evidence="3" key="1">
    <citation type="submission" date="2021-03" db="EMBL/GenBank/DDBJ databases">
        <title>Draft genome sequence of rust myrtle Austropuccinia psidii MF-1, a brazilian biotype.</title>
        <authorList>
            <person name="Quecine M.C."/>
            <person name="Pachon D.M.R."/>
            <person name="Bonatelli M.L."/>
            <person name="Correr F.H."/>
            <person name="Franceschini L.M."/>
            <person name="Leite T.F."/>
            <person name="Margarido G.R.A."/>
            <person name="Almeida C.A."/>
            <person name="Ferrarezi J.A."/>
            <person name="Labate C.A."/>
        </authorList>
    </citation>
    <scope>NUCLEOTIDE SEQUENCE</scope>
    <source>
        <strain evidence="3">MF-1</strain>
    </source>
</reference>
<feature type="domain" description="Retrovirus-related Pol polyprotein from transposon TNT 1-94-like beta-barrel" evidence="2">
    <location>
        <begin position="1"/>
        <end position="69"/>
    </location>
</feature>
<evidence type="ECO:0000259" key="2">
    <source>
        <dbReference type="Pfam" id="PF22936"/>
    </source>
</evidence>
<dbReference type="PANTHER" id="PTHR42648:SF30">
    <property type="entry name" value="RIBONUCLEASE H-LIKE DOMAIN, GAG-PRE-INTEGRASE DOMAIN PROTEIN-RELATED"/>
    <property type="match status" value="1"/>
</dbReference>
<dbReference type="InterPro" id="IPR054722">
    <property type="entry name" value="PolX-like_BBD"/>
</dbReference>
<dbReference type="InterPro" id="IPR012337">
    <property type="entry name" value="RNaseH-like_sf"/>
</dbReference>
<dbReference type="PANTHER" id="PTHR42648">
    <property type="entry name" value="TRANSPOSASE, PUTATIVE-RELATED"/>
    <property type="match status" value="1"/>
</dbReference>
<gene>
    <name evidence="3" type="ORF">O181_131487</name>
</gene>
<accession>A0A9Q3QDB9</accession>
<protein>
    <recommendedName>
        <fullName evidence="2">Retrovirus-related Pol polyprotein from transposon TNT 1-94-like beta-barrel domain-containing protein</fullName>
    </recommendedName>
</protein>
<dbReference type="GO" id="GO:0008233">
    <property type="term" value="F:peptidase activity"/>
    <property type="evidence" value="ECO:0007669"/>
    <property type="project" value="UniProtKB-KW"/>
</dbReference>
<comment type="caution">
    <text evidence="3">The sequence shown here is derived from an EMBL/GenBank/DDBJ whole genome shotgun (WGS) entry which is preliminary data.</text>
</comment>
<dbReference type="OrthoDB" id="4363844at2759"/>
<sequence>MFYSEDAFVSLSKDTTFTVTTGDSSSNLMAEGTGTVNLLSNNQVLTLPNTLFVPQLNCNLVSLLKIFDKELTINRDGDSFTLTEQGKEILQGRTENNLMKVDYQLPTAYRTITRENPWHERLGHVGSSVIKSMGLPPSEEASKICDLNKIHRLPFKSHFEPVNLPLDCIHIDLVGPVSPPSISGFCYFLTVVDQATSYKVVQLLKNKSDAFKQFTVAKKKMETQQDRSLKRLISD</sequence>
<dbReference type="EMBL" id="AVOT02144844">
    <property type="protein sequence ID" value="MBW0591772.1"/>
    <property type="molecule type" value="Genomic_DNA"/>
</dbReference>
<dbReference type="AlphaFoldDB" id="A0A9Q3QDB9"/>
<dbReference type="Pfam" id="PF22936">
    <property type="entry name" value="Pol_BBD"/>
    <property type="match status" value="1"/>
</dbReference>
<evidence type="ECO:0000313" key="3">
    <source>
        <dbReference type="EMBL" id="MBW0591772.1"/>
    </source>
</evidence>
<organism evidence="3 4">
    <name type="scientific">Austropuccinia psidii MF-1</name>
    <dbReference type="NCBI Taxonomy" id="1389203"/>
    <lineage>
        <taxon>Eukaryota</taxon>
        <taxon>Fungi</taxon>
        <taxon>Dikarya</taxon>
        <taxon>Basidiomycota</taxon>
        <taxon>Pucciniomycotina</taxon>
        <taxon>Pucciniomycetes</taxon>
        <taxon>Pucciniales</taxon>
        <taxon>Sphaerophragmiaceae</taxon>
        <taxon>Austropuccinia</taxon>
    </lineage>
</organism>
<dbReference type="SUPFAM" id="SSF53098">
    <property type="entry name" value="Ribonuclease H-like"/>
    <property type="match status" value="1"/>
</dbReference>
<keyword evidence="4" id="KW-1185">Reference proteome</keyword>